<evidence type="ECO:0000259" key="4">
    <source>
        <dbReference type="SMART" id="SM00322"/>
    </source>
</evidence>
<keyword evidence="2" id="KW-0694">RNA-binding</keyword>
<organism evidence="5 6">
    <name type="scientific">Lithospermum erythrorhizon</name>
    <name type="common">Purple gromwell</name>
    <name type="synonym">Lithospermum officinale var. erythrorhizon</name>
    <dbReference type="NCBI Taxonomy" id="34254"/>
    <lineage>
        <taxon>Eukaryota</taxon>
        <taxon>Viridiplantae</taxon>
        <taxon>Streptophyta</taxon>
        <taxon>Embryophyta</taxon>
        <taxon>Tracheophyta</taxon>
        <taxon>Spermatophyta</taxon>
        <taxon>Magnoliopsida</taxon>
        <taxon>eudicotyledons</taxon>
        <taxon>Gunneridae</taxon>
        <taxon>Pentapetalae</taxon>
        <taxon>asterids</taxon>
        <taxon>lamiids</taxon>
        <taxon>Boraginales</taxon>
        <taxon>Boraginaceae</taxon>
        <taxon>Boraginoideae</taxon>
        <taxon>Lithospermeae</taxon>
        <taxon>Lithospermum</taxon>
    </lineage>
</organism>
<dbReference type="SUPFAM" id="SSF54791">
    <property type="entry name" value="Eukaryotic type KH-domain (KH-domain type I)"/>
    <property type="match status" value="3"/>
</dbReference>
<evidence type="ECO:0000256" key="1">
    <source>
        <dbReference type="ARBA" id="ARBA00022737"/>
    </source>
</evidence>
<dbReference type="InterPro" id="IPR036612">
    <property type="entry name" value="KH_dom_type_1_sf"/>
</dbReference>
<protein>
    <submittedName>
        <fullName evidence="5">RNA metabolism protein</fullName>
    </submittedName>
</protein>
<keyword evidence="1" id="KW-0677">Repeat</keyword>
<feature type="region of interest" description="Disordered" evidence="3">
    <location>
        <begin position="74"/>
        <end position="134"/>
    </location>
</feature>
<dbReference type="CDD" id="cd22461">
    <property type="entry name" value="KH-I_PEPPER_like_rpt3"/>
    <property type="match status" value="1"/>
</dbReference>
<feature type="region of interest" description="Disordered" evidence="3">
    <location>
        <begin position="1"/>
        <end position="48"/>
    </location>
</feature>
<dbReference type="InterPro" id="IPR000258">
    <property type="entry name" value="Ice_nucleatn"/>
</dbReference>
<dbReference type="SMART" id="SM00322">
    <property type="entry name" value="KH"/>
    <property type="match status" value="3"/>
</dbReference>
<gene>
    <name evidence="5" type="ORF">LIER_05820</name>
</gene>
<dbReference type="Gene3D" id="3.30.1370.10">
    <property type="entry name" value="K Homology domain, type 1"/>
    <property type="match status" value="1"/>
</dbReference>
<dbReference type="CDD" id="cd22459">
    <property type="entry name" value="KH-I_PEPPER_rpt1_like"/>
    <property type="match status" value="1"/>
</dbReference>
<dbReference type="AlphaFoldDB" id="A0AAV3P3J6"/>
<dbReference type="Gene3D" id="3.30.310.210">
    <property type="match status" value="1"/>
</dbReference>
<evidence type="ECO:0000256" key="3">
    <source>
        <dbReference type="SAM" id="MobiDB-lite"/>
    </source>
</evidence>
<accession>A0AAV3P3J6</accession>
<dbReference type="CDD" id="cd22460">
    <property type="entry name" value="KH-I_PEPPER_rpt2_like"/>
    <property type="match status" value="1"/>
</dbReference>
<dbReference type="PROSITE" id="PS00314">
    <property type="entry name" value="ICE_NUCLEATION"/>
    <property type="match status" value="1"/>
</dbReference>
<comment type="caution">
    <text evidence="5">The sequence shown here is derived from an EMBL/GenBank/DDBJ whole genome shotgun (WGS) entry which is preliminary data.</text>
</comment>
<feature type="domain" description="K Homology" evidence="4">
    <location>
        <begin position="233"/>
        <end position="308"/>
    </location>
</feature>
<reference evidence="5 6" key="1">
    <citation type="submission" date="2024-01" db="EMBL/GenBank/DDBJ databases">
        <title>The complete chloroplast genome sequence of Lithospermum erythrorhizon: insights into the phylogenetic relationship among Boraginaceae species and the maternal lineages of purple gromwells.</title>
        <authorList>
            <person name="Okada T."/>
            <person name="Watanabe K."/>
        </authorList>
    </citation>
    <scope>NUCLEOTIDE SEQUENCE [LARGE SCALE GENOMIC DNA]</scope>
</reference>
<dbReference type="EMBL" id="BAABME010000817">
    <property type="protein sequence ID" value="GAA0145682.1"/>
    <property type="molecule type" value="Genomic_DNA"/>
</dbReference>
<dbReference type="InterPro" id="IPR004087">
    <property type="entry name" value="KH_dom"/>
</dbReference>
<dbReference type="GO" id="GO:0003723">
    <property type="term" value="F:RNA binding"/>
    <property type="evidence" value="ECO:0007669"/>
    <property type="project" value="UniProtKB-UniRule"/>
</dbReference>
<feature type="domain" description="K Homology" evidence="4">
    <location>
        <begin position="414"/>
        <end position="484"/>
    </location>
</feature>
<dbReference type="Proteomes" id="UP001454036">
    <property type="component" value="Unassembled WGS sequence"/>
</dbReference>
<dbReference type="Pfam" id="PF00013">
    <property type="entry name" value="KH_1"/>
    <property type="match status" value="3"/>
</dbReference>
<dbReference type="InterPro" id="IPR004088">
    <property type="entry name" value="KH_dom_type_1"/>
</dbReference>
<feature type="compositionally biased region" description="Basic and acidic residues" evidence="3">
    <location>
        <begin position="74"/>
        <end position="125"/>
    </location>
</feature>
<dbReference type="PROSITE" id="PS50084">
    <property type="entry name" value="KH_TYPE_1"/>
    <property type="match status" value="3"/>
</dbReference>
<evidence type="ECO:0000313" key="5">
    <source>
        <dbReference type="EMBL" id="GAA0145682.1"/>
    </source>
</evidence>
<evidence type="ECO:0000313" key="6">
    <source>
        <dbReference type="Proteomes" id="UP001454036"/>
    </source>
</evidence>
<proteinExistence type="predicted"/>
<sequence>MAEVTEEVQNFGEYENEGTTENLKGIQDKGVPDVSNGHQDEGNEGITESLEEQLNQVIPENSIEQVNEEILENVKVEPEDYHAESIDEHKVKDEQEGCHPEDFDEHKIKDEPEDPEVKQEHEHQPVQDVNGGGERWPGFPGESVFRMLIPAQKVGSLIGRKGEYIKKITEETKARIKVLDGPPGTGERAVMVSAKEDPDASHPSAINGILKVHQRVVDGLDNDSAHPPPGAGGRVTTRLLVPAAQAGSLIGKQGATVKTIQEGSNCVVRVLGTEELPVFALQDDRIVEVIGEPEGVHKAVELIASQLRKFLVDRSIIPIIESQMQMPHPQMERVPPPQSWGPPPQGFFPSSVGGQGFGAPHFRPPHRQHESYYPPVEMPPSLEKQHHQGISTYGREPSMAILGTSNQPTSSRISQITQHMQVPLSYADAVIGSGGANISYIRRISGATVTIQESRGAPGEMTVEISGTASQVQTAQQMIQNSMTEAAGQSQAQGGVVDQGYNSYGAQGNLYASAASNAGLSGQAAGYGSTTTNAGGYGSATTNAGLSGQAGGYGSAYGANYGY</sequence>
<name>A0AAV3P3J6_LITER</name>
<evidence type="ECO:0000256" key="2">
    <source>
        <dbReference type="PROSITE-ProRule" id="PRU00117"/>
    </source>
</evidence>
<feature type="domain" description="K Homology" evidence="4">
    <location>
        <begin position="141"/>
        <end position="214"/>
    </location>
</feature>
<keyword evidence="6" id="KW-1185">Reference proteome</keyword>
<dbReference type="PANTHER" id="PTHR10288">
    <property type="entry name" value="KH DOMAIN CONTAINING RNA BINDING PROTEIN"/>
    <property type="match status" value="1"/>
</dbReference>